<keyword evidence="3" id="KW-0732">Signal</keyword>
<dbReference type="GO" id="GO:0043025">
    <property type="term" value="C:neuronal cell body"/>
    <property type="evidence" value="ECO:0007669"/>
    <property type="project" value="TreeGrafter"/>
</dbReference>
<dbReference type="CDD" id="cd00096">
    <property type="entry name" value="Ig"/>
    <property type="match status" value="7"/>
</dbReference>
<feature type="domain" description="Ig-like" evidence="7">
    <location>
        <begin position="2065"/>
        <end position="2153"/>
    </location>
</feature>
<dbReference type="InterPro" id="IPR056475">
    <property type="entry name" value="GBD_Hemicentin/VWA7"/>
</dbReference>
<dbReference type="Pfam" id="PF07679">
    <property type="entry name" value="I-set"/>
    <property type="match status" value="11"/>
</dbReference>
<feature type="non-terminal residue" evidence="8">
    <location>
        <position position="2196"/>
    </location>
</feature>
<feature type="domain" description="Ig-like" evidence="7">
    <location>
        <begin position="580"/>
        <end position="663"/>
    </location>
</feature>
<evidence type="ECO:0000256" key="3">
    <source>
        <dbReference type="ARBA" id="ARBA00022729"/>
    </source>
</evidence>
<proteinExistence type="predicted"/>
<dbReference type="FunFam" id="2.60.40.10:FF:000032">
    <property type="entry name" value="palladin isoform X1"/>
    <property type="match status" value="2"/>
</dbReference>
<evidence type="ECO:0000256" key="5">
    <source>
        <dbReference type="ARBA" id="ARBA00023180"/>
    </source>
</evidence>
<dbReference type="InterPro" id="IPR036179">
    <property type="entry name" value="Ig-like_dom_sf"/>
</dbReference>
<dbReference type="Gene3D" id="2.60.40.10">
    <property type="entry name" value="Immunoglobulins"/>
    <property type="match status" value="20"/>
</dbReference>
<dbReference type="GO" id="GO:0030424">
    <property type="term" value="C:axon"/>
    <property type="evidence" value="ECO:0007669"/>
    <property type="project" value="TreeGrafter"/>
</dbReference>
<dbReference type="OrthoDB" id="5985519at2759"/>
<keyword evidence="4" id="KW-1015">Disulfide bond</keyword>
<gene>
    <name evidence="8" type="primary">Hmcn2_0</name>
    <name evidence="8" type="ORF">JACJAC_R08250</name>
</gene>
<dbReference type="InterPro" id="IPR056861">
    <property type="entry name" value="HMCN1-like_VWA"/>
</dbReference>
<evidence type="ECO:0000256" key="4">
    <source>
        <dbReference type="ARBA" id="ARBA00023157"/>
    </source>
</evidence>
<feature type="domain" description="Ig-like" evidence="7">
    <location>
        <begin position="489"/>
        <end position="571"/>
    </location>
</feature>
<feature type="domain" description="Ig-like" evidence="7">
    <location>
        <begin position="855"/>
        <end position="939"/>
    </location>
</feature>
<keyword evidence="2" id="KW-0964">Secreted</keyword>
<feature type="non-terminal residue" evidence="8">
    <location>
        <position position="1"/>
    </location>
</feature>
<dbReference type="InterPro" id="IPR003598">
    <property type="entry name" value="Ig_sub2"/>
</dbReference>
<evidence type="ECO:0000256" key="2">
    <source>
        <dbReference type="ARBA" id="ARBA00022525"/>
    </source>
</evidence>
<dbReference type="FunFam" id="3.40.50.410:FF:000032">
    <property type="entry name" value="Hemicentin 1"/>
    <property type="match status" value="1"/>
</dbReference>
<dbReference type="InterPro" id="IPR050958">
    <property type="entry name" value="Cell_Adh-Cytoskel_Orgn"/>
</dbReference>
<feature type="domain" description="Ig-like" evidence="7">
    <location>
        <begin position="1224"/>
        <end position="1314"/>
    </location>
</feature>
<evidence type="ECO:0000313" key="8">
    <source>
        <dbReference type="EMBL" id="NXT03305.1"/>
    </source>
</evidence>
<keyword evidence="9" id="KW-1185">Reference proteome</keyword>
<dbReference type="SUPFAM" id="SSF53300">
    <property type="entry name" value="vWA-like"/>
    <property type="match status" value="1"/>
</dbReference>
<dbReference type="GO" id="GO:0005886">
    <property type="term" value="C:plasma membrane"/>
    <property type="evidence" value="ECO:0007669"/>
    <property type="project" value="TreeGrafter"/>
</dbReference>
<dbReference type="Gene3D" id="3.40.50.410">
    <property type="entry name" value="von Willebrand factor, type A domain"/>
    <property type="match status" value="1"/>
</dbReference>
<feature type="domain" description="Ig-like" evidence="7">
    <location>
        <begin position="1413"/>
        <end position="1503"/>
    </location>
</feature>
<dbReference type="GO" id="GO:0005576">
    <property type="term" value="C:extracellular region"/>
    <property type="evidence" value="ECO:0007669"/>
    <property type="project" value="UniProtKB-SubCell"/>
</dbReference>
<dbReference type="Pfam" id="PF13927">
    <property type="entry name" value="Ig_3"/>
    <property type="match status" value="7"/>
</dbReference>
<dbReference type="EMBL" id="VZTM01041998">
    <property type="protein sequence ID" value="NXT03305.1"/>
    <property type="molecule type" value="Genomic_DNA"/>
</dbReference>
<evidence type="ECO:0000256" key="6">
    <source>
        <dbReference type="ARBA" id="ARBA00023319"/>
    </source>
</evidence>
<dbReference type="FunFam" id="2.60.40.10:FF:000186">
    <property type="entry name" value="Hemicentin 1"/>
    <property type="match status" value="2"/>
</dbReference>
<dbReference type="FunFam" id="2.60.40.10:FF:000503">
    <property type="entry name" value="Hemicentin 1"/>
    <property type="match status" value="1"/>
</dbReference>
<dbReference type="Pfam" id="PF25106">
    <property type="entry name" value="VWA_4"/>
    <property type="match status" value="1"/>
</dbReference>
<keyword evidence="6" id="KW-0393">Immunoglobulin domain</keyword>
<dbReference type="Proteomes" id="UP000550086">
    <property type="component" value="Unassembled WGS sequence"/>
</dbReference>
<dbReference type="InterPro" id="IPR013783">
    <property type="entry name" value="Ig-like_fold"/>
</dbReference>
<comment type="subcellular location">
    <subcellularLocation>
        <location evidence="1">Secreted</location>
    </subcellularLocation>
</comment>
<dbReference type="GO" id="GO:0050808">
    <property type="term" value="P:synapse organization"/>
    <property type="evidence" value="ECO:0007669"/>
    <property type="project" value="TreeGrafter"/>
</dbReference>
<feature type="domain" description="Ig-like" evidence="7">
    <location>
        <begin position="1510"/>
        <end position="1596"/>
    </location>
</feature>
<dbReference type="PANTHER" id="PTHR45080">
    <property type="entry name" value="CONTACTIN 5"/>
    <property type="match status" value="1"/>
</dbReference>
<feature type="domain" description="Ig-like" evidence="7">
    <location>
        <begin position="1880"/>
        <end position="1970"/>
    </location>
</feature>
<feature type="domain" description="Ig-like" evidence="7">
    <location>
        <begin position="1973"/>
        <end position="2058"/>
    </location>
</feature>
<dbReference type="SUPFAM" id="SSF48726">
    <property type="entry name" value="Immunoglobulin"/>
    <property type="match status" value="20"/>
</dbReference>
<dbReference type="GO" id="GO:0008046">
    <property type="term" value="F:axon guidance receptor activity"/>
    <property type="evidence" value="ECO:0007669"/>
    <property type="project" value="TreeGrafter"/>
</dbReference>
<dbReference type="SMART" id="SM00406">
    <property type="entry name" value="IGv"/>
    <property type="match status" value="8"/>
</dbReference>
<dbReference type="SMART" id="SM00408">
    <property type="entry name" value="IGc2"/>
    <property type="match status" value="18"/>
</dbReference>
<accession>A0A7L2ZA73</accession>
<reference evidence="8 9" key="1">
    <citation type="submission" date="2019-09" db="EMBL/GenBank/DDBJ databases">
        <title>Bird 10,000 Genomes (B10K) Project - Family phase.</title>
        <authorList>
            <person name="Zhang G."/>
        </authorList>
    </citation>
    <scope>NUCLEOTIDE SEQUENCE [LARGE SCALE GENOMIC DNA]</scope>
    <source>
        <strain evidence="8">B10K-DU-002-59</strain>
        <tissue evidence="8">Muscle</tissue>
    </source>
</reference>
<dbReference type="InterPro" id="IPR007110">
    <property type="entry name" value="Ig-like_dom"/>
</dbReference>
<dbReference type="InterPro" id="IPR003599">
    <property type="entry name" value="Ig_sub"/>
</dbReference>
<feature type="domain" description="Ig-like" evidence="7">
    <location>
        <begin position="1788"/>
        <end position="1877"/>
    </location>
</feature>
<comment type="caution">
    <text evidence="8">The sequence shown here is derived from an EMBL/GenBank/DDBJ whole genome shotgun (WGS) entry which is preliminary data.</text>
</comment>
<feature type="domain" description="Ig-like" evidence="7">
    <location>
        <begin position="1695"/>
        <end position="1784"/>
    </location>
</feature>
<dbReference type="GO" id="GO:0007156">
    <property type="term" value="P:homophilic cell adhesion via plasma membrane adhesion molecules"/>
    <property type="evidence" value="ECO:0007669"/>
    <property type="project" value="TreeGrafter"/>
</dbReference>
<feature type="domain" description="Ig-like" evidence="7">
    <location>
        <begin position="1133"/>
        <end position="1223"/>
    </location>
</feature>
<sequence length="2196" mass="236136">ELPPGTGGATLAFVFDVTGSMYDDLVQVMDGASRILERTLSRSTKPISNYVLVPFHDPEVGPVTLTTDPRLFQQRLRELHVQGGGDCPEMSVGAIRLAVEVSHPGSFIYVFSDARAKDYEQQEELLRLLQHKQTQVVFVLTGDCGDRSHPGYRVYERIAATSSGQIFHLDKQQVTEVLKWVEEAIQAAKVHLLSTDHEEGGEHTWPVPFDPSLKEITISLSGPAPGIEVRDPAGKILEKGQGLKELLNIPNSAMVVGMEPHEPGIWSVKTQSTGRHSLRITGISNINFQASFSTQAGFDAGQPWERPVQGLPISVVVNCTGLKLPGHLQEIELFNTSGHALLSLPMRPLSNSSSGQLWVGSPLHVPLGDFLLKVKGEDSQGHPLHRLSGVTYTSVVPSLPKVNISSKIQAYNHEPQLISCSAWSEVPFQLQLSRGRRKLGDEQVFRNWGNISWLIPVVSKSDEGFYECTATSKVGVTRARAYVSVSEPPPRLVVPDNITASPGQDVVMSCPVLSNVPYNLTWSWDGKAAQSGDGRTRLLQNHSLEISRVQPGDGGLYECVASSAHGTATASLWLFIQEAPWVKVDSSPQRFSRNQELQLNCTAGGHPLPHTSWKRWGWDVEQDERVFTDAQGTLHIRAAVPEDAGNYSCYASSALGWDEQVITLEFSEPPAILAVTPSLKALVGEDVTLECWVLGVPPPHVTWYKGEQVVAAFPPGTQRAVLRLQAVREEDAGQYVCEALGEAGIAFDVTVLDVGSAPHFPEPLGDVAVEVEDSVSLQCRVEGSPLPRVTWSRQDGKPVRGWHGPSSVSSQLEAAELLINGASLDDQAVYICEAQNEFGKIQAEVKLVVTGHAAPEIALASPVVRALLGQPVSLPCVILAGRPFPARRWLKDGQPVAPSDHYSVQADGSLHMDQVSQGDAGRYTCEVTNALGSHRQNVSLVIHVPPSIELGPVLVAATEGADVTLQCNATGVPPPTVTWAKVGVRDRQAAAPLPARLWVTLGYRVTGSRWVCGMGRVMRRAVGHLKSTLPLHPAKPRISVNGTQASDPITILAVLGQETTLPCEVHGYPPPLVVWTQESQLLPLATTSYSVLPSGSLRLAKPQVTDAGLYTCTATNAAGNASLSYSLHVQVPPNIKPSVVDVVILENGTVSLQCLASGVPAPDITWYKGHEQISAGPGLTLSRDGKHLEIQHAQISDAGSYRCVASNVAGVTELWYSLQVTVSPSFSSAEPAAVSVLEGQSVRLAFLECEATGTPLPTVTWVKDGQPVASGDGILLTEQGRQLRISKAEVAHAGRYACLVANVAGQEWREFDVAVHVPPEFIQGLGLTTNVSVSLHGALTLTCETTGVPLPTVTWSRDGSPITPSEHTHMLSGGWMLRLSHARAQDGGHYSCLASNTAGETRRHFYVEVLASPTFAGEADAAAEEVTVIINNPISLVCEALPYSSPNITWLKDEVPLKVSRNVQLLPGGHGLQILNAQEEDAGTYSCIVANEAGEAMKNYSMKVLGADDPLGEFAMKEVKARVNSTVMLECETWAVPEPTIRWYKDKQLLESSGHLQILSEGQVLQIKPAGISDSGHYTCVATNAVGEDDRDFIVHIQGEPWPTGEGLEQQHRQAILNQPTALYCDTNAIPPPQLTWYKDGEPLSPGPGVLLLLGGRVLQLQAVREEDAGRYTCEAANAAGWDRLHYLLEVLMPPTIERGTDDSKVVRGILSSVVTLECRVRGSPPLHVSWLKDGLPLRLSPRVTLLSAGHVLRISQAQVSDAGLYTCIASSRAGVTDRSFVLQIRVPPILKSAESSEEQMVAKGSDVTFTCDATGSPAPAVTWLKDGKPLAWQSNHVSGGPRLSLVAVGPADSGLYSCLAANEVGEVSKAFHLLVTEPPRIESASQPTEMSIVVGTPLELTCVVTGIPVPTVTWEKDGQLLAGPWLVQVLAEGRFLQIQAVGAADGGEYSCRATNTLGDSSLHVRVEVHVAPEIQPGPEEVRALLNGSVVLPCQAEGWPMPRVTWWKDGQLLRLHGSNRLQLLTGGSLQIDPIQVQDSGYYLCMASSPAGSDRRGLDLHVLVPPTIASGPSNLTLLAQQPATLGCDTWGSPKPHIRWEKDGYPLNPHLPPGAYSLQSSGSLLITSPSPRDEGWYECIAANAAGEARKVFLVSIHVPPTIADDITDVVVTRLSPAVLTCYTSGVPPPRVSWSKEGA</sequence>
<feature type="domain" description="Ig-like" evidence="7">
    <location>
        <begin position="946"/>
        <end position="983"/>
    </location>
</feature>
<keyword evidence="5" id="KW-0325">Glycoprotein</keyword>
<feature type="domain" description="Ig-like" evidence="7">
    <location>
        <begin position="1603"/>
        <end position="1678"/>
    </location>
</feature>
<name>A0A7L2ZA73_JACJC</name>
<evidence type="ECO:0000256" key="1">
    <source>
        <dbReference type="ARBA" id="ARBA00004613"/>
    </source>
</evidence>
<dbReference type="SMART" id="SM00409">
    <property type="entry name" value="IG"/>
    <property type="match status" value="18"/>
</dbReference>
<dbReference type="CDD" id="cd00198">
    <property type="entry name" value="vWFA"/>
    <property type="match status" value="1"/>
</dbReference>
<feature type="domain" description="Ig-like" evidence="7">
    <location>
        <begin position="1036"/>
        <end position="1124"/>
    </location>
</feature>
<dbReference type="InterPro" id="IPR036465">
    <property type="entry name" value="vWFA_dom_sf"/>
</dbReference>
<dbReference type="InterPro" id="IPR013098">
    <property type="entry name" value="Ig_I-set"/>
</dbReference>
<feature type="domain" description="Ig-like" evidence="7">
    <location>
        <begin position="2158"/>
        <end position="2196"/>
    </location>
</feature>
<dbReference type="InterPro" id="IPR013106">
    <property type="entry name" value="Ig_V-set"/>
</dbReference>
<organism evidence="8 9">
    <name type="scientific">Jacana jacana</name>
    <name type="common">Wattled jacana</name>
    <name type="synonym">Parra jacana</name>
    <dbReference type="NCBI Taxonomy" id="54508"/>
    <lineage>
        <taxon>Eukaryota</taxon>
        <taxon>Metazoa</taxon>
        <taxon>Chordata</taxon>
        <taxon>Craniata</taxon>
        <taxon>Vertebrata</taxon>
        <taxon>Euteleostomi</taxon>
        <taxon>Archelosauria</taxon>
        <taxon>Archosauria</taxon>
        <taxon>Dinosauria</taxon>
        <taxon>Saurischia</taxon>
        <taxon>Theropoda</taxon>
        <taxon>Coelurosauria</taxon>
        <taxon>Aves</taxon>
        <taxon>Neognathae</taxon>
        <taxon>Neoaves</taxon>
        <taxon>Charadriiformes</taxon>
        <taxon>Jacanidae</taxon>
        <taxon>Jacana</taxon>
    </lineage>
</organism>
<feature type="domain" description="Ig-like" evidence="7">
    <location>
        <begin position="1319"/>
        <end position="1408"/>
    </location>
</feature>
<protein>
    <submittedName>
        <fullName evidence="8">HMCN2 protein</fullName>
    </submittedName>
</protein>
<dbReference type="PROSITE" id="PS50835">
    <property type="entry name" value="IG_LIKE"/>
    <property type="match status" value="19"/>
</dbReference>
<feature type="domain" description="Ig-like" evidence="7">
    <location>
        <begin position="670"/>
        <end position="739"/>
    </location>
</feature>
<dbReference type="PANTHER" id="PTHR45080:SF34">
    <property type="entry name" value="MYOSIN LIGHT CHAIN KINASE, SMOOTH MUSCLE-LIKE"/>
    <property type="match status" value="1"/>
</dbReference>
<dbReference type="FunFam" id="2.60.40.10:FF:000130">
    <property type="entry name" value="Hemicentin 1"/>
    <property type="match status" value="6"/>
</dbReference>
<evidence type="ECO:0000259" key="7">
    <source>
        <dbReference type="PROSITE" id="PS50835"/>
    </source>
</evidence>
<dbReference type="FunFam" id="2.60.40.10:FF:001348">
    <property type="entry name" value="Hemicentin 2"/>
    <property type="match status" value="1"/>
</dbReference>
<feature type="domain" description="Ig-like" evidence="7">
    <location>
        <begin position="758"/>
        <end position="850"/>
    </location>
</feature>
<dbReference type="Pfam" id="PF23560">
    <property type="entry name" value="GBD_Hemicentin"/>
    <property type="match status" value="1"/>
</dbReference>
<evidence type="ECO:0000313" key="9">
    <source>
        <dbReference type="Proteomes" id="UP000550086"/>
    </source>
</evidence>